<evidence type="ECO:0000259" key="1">
    <source>
        <dbReference type="Pfam" id="PF00884"/>
    </source>
</evidence>
<comment type="caution">
    <text evidence="2">The sequence shown here is derived from an EMBL/GenBank/DDBJ whole genome shotgun (WGS) entry which is preliminary data.</text>
</comment>
<evidence type="ECO:0000313" key="3">
    <source>
        <dbReference type="Proteomes" id="UP000829384"/>
    </source>
</evidence>
<organism evidence="2 3">
    <name type="scientific">Shewanella cutis</name>
    <dbReference type="NCBI Taxonomy" id="2766780"/>
    <lineage>
        <taxon>Bacteria</taxon>
        <taxon>Pseudomonadati</taxon>
        <taxon>Pseudomonadota</taxon>
        <taxon>Gammaproteobacteria</taxon>
        <taxon>Alteromonadales</taxon>
        <taxon>Shewanellaceae</taxon>
        <taxon>Shewanella</taxon>
    </lineage>
</organism>
<gene>
    <name evidence="2" type="ORF">H9J30_19060</name>
</gene>
<protein>
    <submittedName>
        <fullName evidence="2">Sulfatase-like hydrolase/transferase</fullName>
    </submittedName>
</protein>
<dbReference type="InterPro" id="IPR017850">
    <property type="entry name" value="Alkaline_phosphatase_core_sf"/>
</dbReference>
<dbReference type="InterPro" id="IPR040423">
    <property type="entry name" value="PEA_transferase"/>
</dbReference>
<accession>A0ABS9R2S1</accession>
<keyword evidence="3" id="KW-1185">Reference proteome</keyword>
<dbReference type="Proteomes" id="UP000829384">
    <property type="component" value="Unassembled WGS sequence"/>
</dbReference>
<dbReference type="InterPro" id="IPR000917">
    <property type="entry name" value="Sulfatase_N"/>
</dbReference>
<dbReference type="Pfam" id="PF00884">
    <property type="entry name" value="Sulfatase"/>
    <property type="match status" value="1"/>
</dbReference>
<dbReference type="PANTHER" id="PTHR30443:SF0">
    <property type="entry name" value="PHOSPHOETHANOLAMINE TRANSFERASE EPTA"/>
    <property type="match status" value="1"/>
</dbReference>
<feature type="domain" description="Sulfatase N-terminal" evidence="1">
    <location>
        <begin position="5"/>
        <end position="88"/>
    </location>
</feature>
<dbReference type="Gene3D" id="3.40.720.10">
    <property type="entry name" value="Alkaline Phosphatase, subunit A"/>
    <property type="match status" value="1"/>
</dbReference>
<evidence type="ECO:0000313" key="2">
    <source>
        <dbReference type="EMBL" id="MCG9966001.1"/>
    </source>
</evidence>
<dbReference type="RefSeq" id="WP_427915939.1">
    <property type="nucleotide sequence ID" value="NZ_JACSDI010000023.1"/>
</dbReference>
<sequence>MQALENRYNTALFYISDHGESLGEDGLFLHGIPYTFAPEYQTKVPMVLWTSNGYDTDKSLDKLCLKKLAKEKRFSHDNVFYSILGIVNVHAEVYNPRLDIFATCRY</sequence>
<name>A0ABS9R2S1_9GAMM</name>
<reference evidence="2 3" key="1">
    <citation type="submission" date="2020-08" db="EMBL/GenBank/DDBJ databases">
        <title>Whole genome sequence of Shewanella sp strain PS-2.</title>
        <authorList>
            <person name="Das S.K."/>
        </authorList>
    </citation>
    <scope>NUCLEOTIDE SEQUENCE [LARGE SCALE GENOMIC DNA]</scope>
    <source>
        <strain evidence="2 3">PS-2</strain>
    </source>
</reference>
<dbReference type="SUPFAM" id="SSF53649">
    <property type="entry name" value="Alkaline phosphatase-like"/>
    <property type="match status" value="1"/>
</dbReference>
<proteinExistence type="predicted"/>
<dbReference type="PANTHER" id="PTHR30443">
    <property type="entry name" value="INNER MEMBRANE PROTEIN"/>
    <property type="match status" value="1"/>
</dbReference>
<dbReference type="EMBL" id="JACSDI010000023">
    <property type="protein sequence ID" value="MCG9966001.1"/>
    <property type="molecule type" value="Genomic_DNA"/>
</dbReference>